<evidence type="ECO:0000313" key="5">
    <source>
        <dbReference type="Proteomes" id="UP001165065"/>
    </source>
</evidence>
<evidence type="ECO:0000259" key="3">
    <source>
        <dbReference type="PROSITE" id="PS50053"/>
    </source>
</evidence>
<feature type="transmembrane region" description="Helical" evidence="2">
    <location>
        <begin position="78"/>
        <end position="100"/>
    </location>
</feature>
<keyword evidence="2" id="KW-0812">Transmembrane</keyword>
<keyword evidence="2" id="KW-0472">Membrane</keyword>
<keyword evidence="2" id="KW-1133">Transmembrane helix</keyword>
<feature type="domain" description="Ubiquitin-like" evidence="3">
    <location>
        <begin position="1"/>
        <end position="76"/>
    </location>
</feature>
<dbReference type="InterPro" id="IPR029071">
    <property type="entry name" value="Ubiquitin-like_domsf"/>
</dbReference>
<feature type="compositionally biased region" description="Polar residues" evidence="1">
    <location>
        <begin position="133"/>
        <end position="143"/>
    </location>
</feature>
<gene>
    <name evidence="4" type="ORF">TrCOL_g3193</name>
</gene>
<keyword evidence="5" id="KW-1185">Reference proteome</keyword>
<dbReference type="Gene3D" id="3.10.20.90">
    <property type="entry name" value="Phosphatidylinositol 3-kinase Catalytic Subunit, Chain A, domain 1"/>
    <property type="match status" value="1"/>
</dbReference>
<evidence type="ECO:0000256" key="2">
    <source>
        <dbReference type="SAM" id="Phobius"/>
    </source>
</evidence>
<sequence>MQVLLHAPHPHALTVTPTTTVSSLHSLISETVPLPTSDYYLTTAQGKPLSNPDLSLRDFGVLPHSTLHLHPRRRGGELVFYFIATVFAIAFGVPIVSYVYRKYVYKIIETAAESVANARKRTTERMSGAGRRVTSNRISGRFK</sequence>
<dbReference type="OrthoDB" id="419317at2759"/>
<accession>A0A9W7GAE1</accession>
<dbReference type="SUPFAM" id="SSF54236">
    <property type="entry name" value="Ubiquitin-like"/>
    <property type="match status" value="1"/>
</dbReference>
<dbReference type="AlphaFoldDB" id="A0A9W7GAE1"/>
<dbReference type="EMBL" id="BRYA01000112">
    <property type="protein sequence ID" value="GMI39816.1"/>
    <property type="molecule type" value="Genomic_DNA"/>
</dbReference>
<reference evidence="5" key="1">
    <citation type="journal article" date="2023" name="Commun. Biol.">
        <title>Genome analysis of Parmales, the sister group of diatoms, reveals the evolutionary specialization of diatoms from phago-mixotrophs to photoautotrophs.</title>
        <authorList>
            <person name="Ban H."/>
            <person name="Sato S."/>
            <person name="Yoshikawa S."/>
            <person name="Yamada K."/>
            <person name="Nakamura Y."/>
            <person name="Ichinomiya M."/>
            <person name="Sato N."/>
            <person name="Blanc-Mathieu R."/>
            <person name="Endo H."/>
            <person name="Kuwata A."/>
            <person name="Ogata H."/>
        </authorList>
    </citation>
    <scope>NUCLEOTIDE SEQUENCE [LARGE SCALE GENOMIC DNA]</scope>
</reference>
<proteinExistence type="predicted"/>
<name>A0A9W7GAE1_9STRA</name>
<dbReference type="PROSITE" id="PS50053">
    <property type="entry name" value="UBIQUITIN_2"/>
    <property type="match status" value="1"/>
</dbReference>
<feature type="region of interest" description="Disordered" evidence="1">
    <location>
        <begin position="123"/>
        <end position="143"/>
    </location>
</feature>
<dbReference type="Proteomes" id="UP001165065">
    <property type="component" value="Unassembled WGS sequence"/>
</dbReference>
<evidence type="ECO:0000313" key="4">
    <source>
        <dbReference type="EMBL" id="GMI39816.1"/>
    </source>
</evidence>
<organism evidence="4 5">
    <name type="scientific">Triparma columacea</name>
    <dbReference type="NCBI Taxonomy" id="722753"/>
    <lineage>
        <taxon>Eukaryota</taxon>
        <taxon>Sar</taxon>
        <taxon>Stramenopiles</taxon>
        <taxon>Ochrophyta</taxon>
        <taxon>Bolidophyceae</taxon>
        <taxon>Parmales</taxon>
        <taxon>Triparmaceae</taxon>
        <taxon>Triparma</taxon>
    </lineage>
</organism>
<evidence type="ECO:0000256" key="1">
    <source>
        <dbReference type="SAM" id="MobiDB-lite"/>
    </source>
</evidence>
<protein>
    <recommendedName>
        <fullName evidence="3">Ubiquitin-like domain-containing protein</fullName>
    </recommendedName>
</protein>
<comment type="caution">
    <text evidence="4">The sequence shown here is derived from an EMBL/GenBank/DDBJ whole genome shotgun (WGS) entry which is preliminary data.</text>
</comment>
<dbReference type="InterPro" id="IPR000626">
    <property type="entry name" value="Ubiquitin-like_dom"/>
</dbReference>